<proteinExistence type="predicted"/>
<name>A0ABR8DEV2_9NOST</name>
<comment type="caution">
    <text evidence="1">The sequence shown here is derived from an EMBL/GenBank/DDBJ whole genome shotgun (WGS) entry which is preliminary data.</text>
</comment>
<reference evidence="1 2" key="1">
    <citation type="journal article" date="2020" name="ISME J.">
        <title>Comparative genomics reveals insights into cyanobacterial evolution and habitat adaptation.</title>
        <authorList>
            <person name="Chen M.Y."/>
            <person name="Teng W.K."/>
            <person name="Zhao L."/>
            <person name="Hu C.X."/>
            <person name="Zhou Y.K."/>
            <person name="Han B.P."/>
            <person name="Song L.R."/>
            <person name="Shu W.S."/>
        </authorList>
    </citation>
    <scope>NUCLEOTIDE SEQUENCE [LARGE SCALE GENOMIC DNA]</scope>
    <source>
        <strain evidence="1 2">FACHB-119</strain>
    </source>
</reference>
<protein>
    <submittedName>
        <fullName evidence="1">Uncharacterized protein</fullName>
    </submittedName>
</protein>
<keyword evidence="2" id="KW-1185">Reference proteome</keyword>
<evidence type="ECO:0000313" key="1">
    <source>
        <dbReference type="EMBL" id="MBD2505166.1"/>
    </source>
</evidence>
<sequence>MTYPTYSHQQLQNKSIAGLKKIYSEIGCTVEITNRYSKNSWVAAIADYQAGRIHKIAPLALDEQAIAQAELYQHIAQQAQDIAPEELTTQQINPHHFEVYAGNRLVAYISYDNSEYVTQRWVVMVCGEEKFRHFAISQCHRFIDWHHKDGTLNPLSPAKVPDAPTVQEISLCDQELVIQGEQIASVEFDDHNYQDLYWRVMVNGCEIFRDTTPARCHSYVKQQYQQGELPVQQEFEECGTDNEIMALLADECQKQGLKLLDDGVYRGDVRLGQAGCTDGHWWVIRSGESQERVPTDSAIDAVWWLSMVDTFAATESIDCEQLLDLPFEILTADDWQRLLEYQPDSDLVAA</sequence>
<gene>
    <name evidence="1" type="ORF">H6G83_31960</name>
</gene>
<organism evidence="1 2">
    <name type="scientific">Anabaena azotica FACHB-119</name>
    <dbReference type="NCBI Taxonomy" id="947527"/>
    <lineage>
        <taxon>Bacteria</taxon>
        <taxon>Bacillati</taxon>
        <taxon>Cyanobacteriota</taxon>
        <taxon>Cyanophyceae</taxon>
        <taxon>Nostocales</taxon>
        <taxon>Nostocaceae</taxon>
        <taxon>Anabaena</taxon>
        <taxon>Anabaena azotica</taxon>
    </lineage>
</organism>
<dbReference type="Proteomes" id="UP000661112">
    <property type="component" value="Unassembled WGS sequence"/>
</dbReference>
<dbReference type="RefSeq" id="WP_190479697.1">
    <property type="nucleotide sequence ID" value="NZ_JACJSG010000071.1"/>
</dbReference>
<evidence type="ECO:0000313" key="2">
    <source>
        <dbReference type="Proteomes" id="UP000661112"/>
    </source>
</evidence>
<accession>A0ABR8DEV2</accession>
<dbReference type="EMBL" id="JACJSG010000071">
    <property type="protein sequence ID" value="MBD2505166.1"/>
    <property type="molecule type" value="Genomic_DNA"/>
</dbReference>